<sequence length="107" mass="12220">MYGGVRIKGNEVTFYKNLTRINTSPEVSIGFLEEEVDEEEYLKIQEAVICNIGESRETFVRRFQPLLDELKEAGYIGDNPLQHWQKNDEGIFQEACQSATGIRSNSS</sequence>
<proteinExistence type="predicted"/>
<comment type="caution">
    <text evidence="1">The sequence shown here is derived from an EMBL/GenBank/DDBJ whole genome shotgun (WGS) entry which is preliminary data.</text>
</comment>
<organism evidence="1 2">
    <name type="scientific">Ficus carica</name>
    <name type="common">Common fig</name>
    <dbReference type="NCBI Taxonomy" id="3494"/>
    <lineage>
        <taxon>Eukaryota</taxon>
        <taxon>Viridiplantae</taxon>
        <taxon>Streptophyta</taxon>
        <taxon>Embryophyta</taxon>
        <taxon>Tracheophyta</taxon>
        <taxon>Spermatophyta</taxon>
        <taxon>Magnoliopsida</taxon>
        <taxon>eudicotyledons</taxon>
        <taxon>Gunneridae</taxon>
        <taxon>Pentapetalae</taxon>
        <taxon>rosids</taxon>
        <taxon>fabids</taxon>
        <taxon>Rosales</taxon>
        <taxon>Moraceae</taxon>
        <taxon>Ficeae</taxon>
        <taxon>Ficus</taxon>
    </lineage>
</organism>
<keyword evidence="2" id="KW-1185">Reference proteome</keyword>
<dbReference type="EMBL" id="BTGU01002400">
    <property type="protein sequence ID" value="GMN37435.1"/>
    <property type="molecule type" value="Genomic_DNA"/>
</dbReference>
<accession>A0AA88CZ23</accession>
<name>A0AA88CZ23_FICCA</name>
<gene>
    <name evidence="1" type="ORF">TIFTF001_042642</name>
</gene>
<protein>
    <submittedName>
        <fullName evidence="1">Uncharacterized protein</fullName>
    </submittedName>
</protein>
<reference evidence="1" key="1">
    <citation type="submission" date="2023-07" db="EMBL/GenBank/DDBJ databases">
        <title>draft genome sequence of fig (Ficus carica).</title>
        <authorList>
            <person name="Takahashi T."/>
            <person name="Nishimura K."/>
        </authorList>
    </citation>
    <scope>NUCLEOTIDE SEQUENCE</scope>
</reference>
<evidence type="ECO:0000313" key="1">
    <source>
        <dbReference type="EMBL" id="GMN37435.1"/>
    </source>
</evidence>
<dbReference type="AlphaFoldDB" id="A0AA88CZ23"/>
<evidence type="ECO:0000313" key="2">
    <source>
        <dbReference type="Proteomes" id="UP001187192"/>
    </source>
</evidence>
<dbReference type="Proteomes" id="UP001187192">
    <property type="component" value="Unassembled WGS sequence"/>
</dbReference>